<feature type="transmembrane region" description="Helical" evidence="1">
    <location>
        <begin position="182"/>
        <end position="200"/>
    </location>
</feature>
<dbReference type="OrthoDB" id="107590at2157"/>
<feature type="transmembrane region" description="Helical" evidence="1">
    <location>
        <begin position="20"/>
        <end position="42"/>
    </location>
</feature>
<protein>
    <recommendedName>
        <fullName evidence="4">DUF4013 domain-containing protein</fullName>
    </recommendedName>
</protein>
<feature type="transmembrane region" description="Helical" evidence="1">
    <location>
        <begin position="105"/>
        <end position="132"/>
    </location>
</feature>
<feature type="transmembrane region" description="Helical" evidence="1">
    <location>
        <begin position="153"/>
        <end position="176"/>
    </location>
</feature>
<dbReference type="STRING" id="797210.Halxa_2472"/>
<keyword evidence="1" id="KW-0472">Membrane</keyword>
<dbReference type="AlphaFoldDB" id="F8DBH6"/>
<gene>
    <name evidence="2" type="ordered locus">Halxa_2472</name>
</gene>
<dbReference type="EMBL" id="CP002839">
    <property type="protein sequence ID" value="AEH37091.1"/>
    <property type="molecule type" value="Genomic_DNA"/>
</dbReference>
<keyword evidence="1" id="KW-1133">Transmembrane helix</keyword>
<dbReference type="Pfam" id="PF13197">
    <property type="entry name" value="DUF4013"/>
    <property type="match status" value="1"/>
</dbReference>
<evidence type="ECO:0000313" key="3">
    <source>
        <dbReference type="Proteomes" id="UP000006794"/>
    </source>
</evidence>
<dbReference type="Proteomes" id="UP000006794">
    <property type="component" value="Chromosome"/>
</dbReference>
<keyword evidence="1" id="KW-0812">Transmembrane</keyword>
<dbReference type="GeneID" id="10797428"/>
<dbReference type="RefSeq" id="WP_013879982.1">
    <property type="nucleotide sequence ID" value="NC_015666.1"/>
</dbReference>
<evidence type="ECO:0000313" key="2">
    <source>
        <dbReference type="EMBL" id="AEH37091.1"/>
    </source>
</evidence>
<dbReference type="KEGG" id="hxa:Halxa_2472"/>
<dbReference type="eggNOG" id="arCOG02879">
    <property type="taxonomic scope" value="Archaea"/>
</dbReference>
<proteinExistence type="predicted"/>
<evidence type="ECO:0008006" key="4">
    <source>
        <dbReference type="Google" id="ProtNLM"/>
    </source>
</evidence>
<organism evidence="2 3">
    <name type="scientific">Halopiger xanaduensis (strain DSM 18323 / JCM 14033 / SH-6)</name>
    <dbReference type="NCBI Taxonomy" id="797210"/>
    <lineage>
        <taxon>Archaea</taxon>
        <taxon>Methanobacteriati</taxon>
        <taxon>Methanobacteriota</taxon>
        <taxon>Stenosarchaea group</taxon>
        <taxon>Halobacteria</taxon>
        <taxon>Halobacteriales</taxon>
        <taxon>Natrialbaceae</taxon>
        <taxon>Halopiger</taxon>
    </lineage>
</organism>
<evidence type="ECO:0000256" key="1">
    <source>
        <dbReference type="SAM" id="Phobius"/>
    </source>
</evidence>
<keyword evidence="3" id="KW-1185">Reference proteome</keyword>
<accession>F8DBH6</accession>
<sequence length="235" mass="24431">MLTDSLAYLTRSDELWKTSIIGGLMLLFGFLLVSLFLVWGYVVRVLERTTHGDDEVPRFEDWGEMLIDGAKASVILLAYSLVPIVVGGVLAGIATLVAGGSVDSIGAAAAAVTGLVTFATVLVVAYAVPAAITNFAVEGRLAAGFDVGDIRPILASGTYAVAWLLALGIVVAGSIVTGALNAIPFVGVVLGAIVAFYALVAASHAIGRAWFDLHPVPLEEMGNDDDEMSTERPAI</sequence>
<dbReference type="InterPro" id="IPR025098">
    <property type="entry name" value="DUF4013"/>
</dbReference>
<reference evidence="2 3" key="1">
    <citation type="journal article" date="2012" name="Stand. Genomic Sci.">
        <title>Complete genome sequence of Halopiger xanaduensis type strain (SH-6(T)).</title>
        <authorList>
            <person name="Anderson I."/>
            <person name="Tindall B.J."/>
            <person name="Rohde M."/>
            <person name="Lucas S."/>
            <person name="Han J."/>
            <person name="Lapidus A."/>
            <person name="Cheng J.F."/>
            <person name="Goodwin L."/>
            <person name="Pitluck S."/>
            <person name="Peters L."/>
            <person name="Pati A."/>
            <person name="Mikhailova N."/>
            <person name="Pagani I."/>
            <person name="Teshima H."/>
            <person name="Han C."/>
            <person name="Tapia R."/>
            <person name="Land M."/>
            <person name="Woyke T."/>
            <person name="Klenk H.P."/>
            <person name="Kyrpides N."/>
            <person name="Ivanova N."/>
        </authorList>
    </citation>
    <scope>NUCLEOTIDE SEQUENCE [LARGE SCALE GENOMIC DNA]</scope>
    <source>
        <strain evidence="3">DSM 18323 / JCM 14033 / SH-6</strain>
    </source>
</reference>
<feature type="transmembrane region" description="Helical" evidence="1">
    <location>
        <begin position="74"/>
        <end position="99"/>
    </location>
</feature>
<name>F8DBH6_HALXS</name>
<dbReference type="HOGENOM" id="CLU_079270_2_0_2"/>